<dbReference type="RefSeq" id="WP_203805476.1">
    <property type="nucleotide sequence ID" value="NZ_BAAAQE010000112.1"/>
</dbReference>
<evidence type="ECO:0000313" key="2">
    <source>
        <dbReference type="Proteomes" id="UP000612282"/>
    </source>
</evidence>
<comment type="caution">
    <text evidence="1">The sequence shown here is derived from an EMBL/GenBank/DDBJ whole genome shotgun (WGS) entry which is preliminary data.</text>
</comment>
<protein>
    <submittedName>
        <fullName evidence="1">Uncharacterized protein</fullName>
    </submittedName>
</protein>
<accession>A0ABQ3XLN9</accession>
<proteinExistence type="predicted"/>
<organism evidence="1 2">
    <name type="scientific">Actinoplanes couchii</name>
    <dbReference type="NCBI Taxonomy" id="403638"/>
    <lineage>
        <taxon>Bacteria</taxon>
        <taxon>Bacillati</taxon>
        <taxon>Actinomycetota</taxon>
        <taxon>Actinomycetes</taxon>
        <taxon>Micromonosporales</taxon>
        <taxon>Micromonosporaceae</taxon>
        <taxon>Actinoplanes</taxon>
    </lineage>
</organism>
<sequence>MTSFHRLIGTAEPGGLLFACEIESCGRRLTVDRDSGDLTVIDHGDRAALHRGAIGGVDMPPPGLKQV</sequence>
<evidence type="ECO:0000313" key="1">
    <source>
        <dbReference type="EMBL" id="GID59401.1"/>
    </source>
</evidence>
<dbReference type="Proteomes" id="UP000612282">
    <property type="component" value="Unassembled WGS sequence"/>
</dbReference>
<name>A0ABQ3XLN9_9ACTN</name>
<gene>
    <name evidence="1" type="ORF">Aco03nite_078050</name>
</gene>
<dbReference type="EMBL" id="BOMG01000097">
    <property type="protein sequence ID" value="GID59401.1"/>
    <property type="molecule type" value="Genomic_DNA"/>
</dbReference>
<keyword evidence="2" id="KW-1185">Reference proteome</keyword>
<reference evidence="1 2" key="1">
    <citation type="submission" date="2021-01" db="EMBL/GenBank/DDBJ databases">
        <title>Whole genome shotgun sequence of Actinoplanes couchii NBRC 106145.</title>
        <authorList>
            <person name="Komaki H."/>
            <person name="Tamura T."/>
        </authorList>
    </citation>
    <scope>NUCLEOTIDE SEQUENCE [LARGE SCALE GENOMIC DNA]</scope>
    <source>
        <strain evidence="1 2">NBRC 106145</strain>
    </source>
</reference>